<dbReference type="Pfam" id="PF20684">
    <property type="entry name" value="Fung_rhodopsin"/>
    <property type="match status" value="1"/>
</dbReference>
<keyword evidence="3 7" id="KW-1133">Transmembrane helix</keyword>
<comment type="subcellular location">
    <subcellularLocation>
        <location evidence="1">Membrane</location>
        <topology evidence="1">Multi-pass membrane protein</topology>
    </subcellularLocation>
</comment>
<comment type="similarity">
    <text evidence="5">Belongs to the SAT4 family.</text>
</comment>
<reference evidence="10" key="4">
    <citation type="journal article" date="2015" name="G3 (Bethesda)">
        <title>Genome sequences of three phytopathogenic species of the Magnaporthaceae family of fungi.</title>
        <authorList>
            <person name="Okagaki L.H."/>
            <person name="Nunes C.C."/>
            <person name="Sailsbery J."/>
            <person name="Clay B."/>
            <person name="Brown D."/>
            <person name="John T."/>
            <person name="Oh Y."/>
            <person name="Young N."/>
            <person name="Fitzgerald M."/>
            <person name="Haas B.J."/>
            <person name="Zeng Q."/>
            <person name="Young S."/>
            <person name="Adiconis X."/>
            <person name="Fan L."/>
            <person name="Levin J.Z."/>
            <person name="Mitchell T.K."/>
            <person name="Okubara P.A."/>
            <person name="Farman M.L."/>
            <person name="Kohn L.M."/>
            <person name="Birren B."/>
            <person name="Ma L.-J."/>
            <person name="Dean R.A."/>
        </authorList>
    </citation>
    <scope>NUCLEOTIDE SEQUENCE</scope>
    <source>
        <strain evidence="10">R3-111a-1</strain>
    </source>
</reference>
<dbReference type="PANTHER" id="PTHR33048">
    <property type="entry name" value="PTH11-LIKE INTEGRAL MEMBRANE PROTEIN (AFU_ORTHOLOGUE AFUA_5G11245)"/>
    <property type="match status" value="1"/>
</dbReference>
<feature type="transmembrane region" description="Helical" evidence="7">
    <location>
        <begin position="207"/>
        <end position="226"/>
    </location>
</feature>
<keyword evidence="4 7" id="KW-0472">Membrane</keyword>
<feature type="region of interest" description="Disordered" evidence="6">
    <location>
        <begin position="330"/>
        <end position="350"/>
    </location>
</feature>
<reference evidence="9" key="3">
    <citation type="submission" date="2010-09" db="EMBL/GenBank/DDBJ databases">
        <title>Annotation of Gaeumannomyces graminis var. tritici R3-111a-1.</title>
        <authorList>
            <consortium name="The Broad Institute Genome Sequencing Platform"/>
            <person name="Ma L.-J."/>
            <person name="Dead R."/>
            <person name="Young S.K."/>
            <person name="Zeng Q."/>
            <person name="Gargeya S."/>
            <person name="Fitzgerald M."/>
            <person name="Haas B."/>
            <person name="Abouelleil A."/>
            <person name="Alvarado L."/>
            <person name="Arachchi H.M."/>
            <person name="Berlin A."/>
            <person name="Brown A."/>
            <person name="Chapman S.B."/>
            <person name="Chen Z."/>
            <person name="Dunbar C."/>
            <person name="Freedman E."/>
            <person name="Gearin G."/>
            <person name="Gellesch M."/>
            <person name="Goldberg J."/>
            <person name="Griggs A."/>
            <person name="Gujja S."/>
            <person name="Heiman D."/>
            <person name="Howarth C."/>
            <person name="Larson L."/>
            <person name="Lui A."/>
            <person name="MacDonald P.J.P."/>
            <person name="Mehta T."/>
            <person name="Montmayeur A."/>
            <person name="Murphy C."/>
            <person name="Neiman D."/>
            <person name="Pearson M."/>
            <person name="Priest M."/>
            <person name="Roberts A."/>
            <person name="Saif S."/>
            <person name="Shea T."/>
            <person name="Shenoy N."/>
            <person name="Sisk P."/>
            <person name="Stolte C."/>
            <person name="Sykes S."/>
            <person name="Yandava C."/>
            <person name="Wortman J."/>
            <person name="Nusbaum C."/>
            <person name="Birren B."/>
        </authorList>
    </citation>
    <scope>NUCLEOTIDE SEQUENCE</scope>
    <source>
        <strain evidence="9">R3-111a-1</strain>
    </source>
</reference>
<feature type="transmembrane region" description="Helical" evidence="7">
    <location>
        <begin position="238"/>
        <end position="264"/>
    </location>
</feature>
<keyword evidence="2 7" id="KW-0812">Transmembrane</keyword>
<feature type="transmembrane region" description="Helical" evidence="7">
    <location>
        <begin position="125"/>
        <end position="147"/>
    </location>
</feature>
<reference evidence="10" key="5">
    <citation type="submission" date="2018-04" db="UniProtKB">
        <authorList>
            <consortium name="EnsemblFungi"/>
        </authorList>
    </citation>
    <scope>IDENTIFICATION</scope>
    <source>
        <strain evidence="10">R3-111a-1</strain>
    </source>
</reference>
<evidence type="ECO:0000256" key="4">
    <source>
        <dbReference type="ARBA" id="ARBA00023136"/>
    </source>
</evidence>
<evidence type="ECO:0000256" key="2">
    <source>
        <dbReference type="ARBA" id="ARBA00022692"/>
    </source>
</evidence>
<feature type="region of interest" description="Disordered" evidence="6">
    <location>
        <begin position="279"/>
        <end position="302"/>
    </location>
</feature>
<dbReference type="STRING" id="644352.J3NZX0"/>
<dbReference type="EnsemblFungi" id="EJT76903">
    <property type="protein sequence ID" value="EJT76903"/>
    <property type="gene ID" value="GGTG_06817"/>
</dbReference>
<evidence type="ECO:0000256" key="1">
    <source>
        <dbReference type="ARBA" id="ARBA00004141"/>
    </source>
</evidence>
<keyword evidence="11" id="KW-1185">Reference proteome</keyword>
<evidence type="ECO:0000313" key="11">
    <source>
        <dbReference type="Proteomes" id="UP000006039"/>
    </source>
</evidence>
<reference evidence="11" key="1">
    <citation type="submission" date="2010-07" db="EMBL/GenBank/DDBJ databases">
        <title>The genome sequence of Gaeumannomyces graminis var. tritici strain R3-111a-1.</title>
        <authorList>
            <consortium name="The Broad Institute Genome Sequencing Platform"/>
            <person name="Ma L.-J."/>
            <person name="Dead R."/>
            <person name="Young S."/>
            <person name="Zeng Q."/>
            <person name="Koehrsen M."/>
            <person name="Alvarado L."/>
            <person name="Berlin A."/>
            <person name="Chapman S.B."/>
            <person name="Chen Z."/>
            <person name="Freedman E."/>
            <person name="Gellesch M."/>
            <person name="Goldberg J."/>
            <person name="Griggs A."/>
            <person name="Gujja S."/>
            <person name="Heilman E.R."/>
            <person name="Heiman D."/>
            <person name="Hepburn T."/>
            <person name="Howarth C."/>
            <person name="Jen D."/>
            <person name="Larson L."/>
            <person name="Mehta T."/>
            <person name="Neiman D."/>
            <person name="Pearson M."/>
            <person name="Roberts A."/>
            <person name="Saif S."/>
            <person name="Shea T."/>
            <person name="Shenoy N."/>
            <person name="Sisk P."/>
            <person name="Stolte C."/>
            <person name="Sykes S."/>
            <person name="Walk T."/>
            <person name="White J."/>
            <person name="Yandava C."/>
            <person name="Haas B."/>
            <person name="Nusbaum C."/>
            <person name="Birren B."/>
        </authorList>
    </citation>
    <scope>NUCLEOTIDE SEQUENCE [LARGE SCALE GENOMIC DNA]</scope>
    <source>
        <strain evidence="11">R3-111a-1</strain>
    </source>
</reference>
<evidence type="ECO:0000256" key="6">
    <source>
        <dbReference type="SAM" id="MobiDB-lite"/>
    </source>
</evidence>
<protein>
    <recommendedName>
        <fullName evidence="8">Rhodopsin domain-containing protein</fullName>
    </recommendedName>
</protein>
<feature type="compositionally biased region" description="Polar residues" evidence="6">
    <location>
        <begin position="279"/>
        <end position="297"/>
    </location>
</feature>
<dbReference type="AlphaFoldDB" id="J3NZX0"/>
<evidence type="ECO:0000256" key="5">
    <source>
        <dbReference type="ARBA" id="ARBA00038359"/>
    </source>
</evidence>
<dbReference type="EMBL" id="GL385397">
    <property type="protein sequence ID" value="EJT76903.1"/>
    <property type="molecule type" value="Genomic_DNA"/>
</dbReference>
<evidence type="ECO:0000259" key="8">
    <source>
        <dbReference type="Pfam" id="PF20684"/>
    </source>
</evidence>
<proteinExistence type="inferred from homology"/>
<dbReference type="HOGENOM" id="CLU_028200_0_0_1"/>
<dbReference type="InterPro" id="IPR049326">
    <property type="entry name" value="Rhodopsin_dom_fungi"/>
</dbReference>
<dbReference type="RefSeq" id="XP_009222903.1">
    <property type="nucleotide sequence ID" value="XM_009224639.1"/>
</dbReference>
<dbReference type="eggNOG" id="ENOG502SQB8">
    <property type="taxonomic scope" value="Eukaryota"/>
</dbReference>
<dbReference type="OrthoDB" id="5342292at2759"/>
<evidence type="ECO:0000256" key="3">
    <source>
        <dbReference type="ARBA" id="ARBA00022989"/>
    </source>
</evidence>
<feature type="transmembrane region" description="Helical" evidence="7">
    <location>
        <begin position="69"/>
        <end position="86"/>
    </location>
</feature>
<feature type="domain" description="Rhodopsin" evidence="8">
    <location>
        <begin position="46"/>
        <end position="270"/>
    </location>
</feature>
<dbReference type="VEuPathDB" id="FungiDB:GGTG_06817"/>
<organism evidence="9">
    <name type="scientific">Gaeumannomyces tritici (strain R3-111a-1)</name>
    <name type="common">Wheat and barley take-all root rot fungus</name>
    <name type="synonym">Gaeumannomyces graminis var. tritici</name>
    <dbReference type="NCBI Taxonomy" id="644352"/>
    <lineage>
        <taxon>Eukaryota</taxon>
        <taxon>Fungi</taxon>
        <taxon>Dikarya</taxon>
        <taxon>Ascomycota</taxon>
        <taxon>Pezizomycotina</taxon>
        <taxon>Sordariomycetes</taxon>
        <taxon>Sordariomycetidae</taxon>
        <taxon>Magnaporthales</taxon>
        <taxon>Magnaporthaceae</taxon>
        <taxon>Gaeumannomyces</taxon>
    </lineage>
</organism>
<evidence type="ECO:0000313" key="10">
    <source>
        <dbReference type="EnsemblFungi" id="EJT76903"/>
    </source>
</evidence>
<feature type="transmembrane region" description="Helical" evidence="7">
    <location>
        <begin position="177"/>
        <end position="195"/>
    </location>
</feature>
<gene>
    <name evidence="10" type="primary">20347275</name>
    <name evidence="9" type="ORF">GGTG_06817</name>
</gene>
<name>J3NZX0_GAET3</name>
<reference evidence="9" key="2">
    <citation type="submission" date="2010-07" db="EMBL/GenBank/DDBJ databases">
        <authorList>
            <consortium name="The Broad Institute Genome Sequencing Platform"/>
            <consortium name="Broad Institute Genome Sequencing Center for Infectious Disease"/>
            <person name="Ma L.-J."/>
            <person name="Dead R."/>
            <person name="Young S."/>
            <person name="Zeng Q."/>
            <person name="Koehrsen M."/>
            <person name="Alvarado L."/>
            <person name="Berlin A."/>
            <person name="Chapman S.B."/>
            <person name="Chen Z."/>
            <person name="Freedman E."/>
            <person name="Gellesch M."/>
            <person name="Goldberg J."/>
            <person name="Griggs A."/>
            <person name="Gujja S."/>
            <person name="Heilman E.R."/>
            <person name="Heiman D."/>
            <person name="Hepburn T."/>
            <person name="Howarth C."/>
            <person name="Jen D."/>
            <person name="Larson L."/>
            <person name="Mehta T."/>
            <person name="Neiman D."/>
            <person name="Pearson M."/>
            <person name="Roberts A."/>
            <person name="Saif S."/>
            <person name="Shea T."/>
            <person name="Shenoy N."/>
            <person name="Sisk P."/>
            <person name="Stolte C."/>
            <person name="Sykes S."/>
            <person name="Walk T."/>
            <person name="White J."/>
            <person name="Yandava C."/>
            <person name="Haas B."/>
            <person name="Nusbaum C."/>
            <person name="Birren B."/>
        </authorList>
    </citation>
    <scope>NUCLEOTIDE SEQUENCE</scope>
    <source>
        <strain evidence="9">R3-111a-1</strain>
    </source>
</reference>
<dbReference type="PANTHER" id="PTHR33048:SF47">
    <property type="entry name" value="INTEGRAL MEMBRANE PROTEIN-RELATED"/>
    <property type="match status" value="1"/>
</dbReference>
<dbReference type="GO" id="GO:0016020">
    <property type="term" value="C:membrane"/>
    <property type="evidence" value="ECO:0007669"/>
    <property type="project" value="UniProtKB-SubCell"/>
</dbReference>
<dbReference type="Proteomes" id="UP000006039">
    <property type="component" value="Unassembled WGS sequence"/>
</dbReference>
<feature type="transmembrane region" description="Helical" evidence="7">
    <location>
        <begin position="27"/>
        <end position="48"/>
    </location>
</feature>
<feature type="transmembrane region" description="Helical" evidence="7">
    <location>
        <begin position="92"/>
        <end position="113"/>
    </location>
</feature>
<accession>J3NZX0</accession>
<sequence length="350" mass="38427">MSSNVTVIGAMPPPPGVVPNFDDPPSLASFIIAISVVLPAFSTCFVALRFYTTLRITHVREMSDNLRFGFGRHLWDVPFTTFNIHFFKLGAISGTFFGMSITFSKLSILAFYTRFAGTAGKHHKVAIYTLAIIVLIYGTVTSFQFLFDCQPIEKYWDFTITDGKCIDWIPLMVFNGVMNSLTDAAILILPIWLLWRLRLPLRQRMGVMGVMMTGGLILGVSIARAVKTVEGLSNPDFTWHTVPLLAAIACETHLGLVCVCLLSAKPFLRKHFPKVLGSSRGTHSATYVNRSRTTQSGARGYPLSSRDGDAIALGDVGQQSLSQTAIVERASTKATEEEQGSAVWEHGPLS</sequence>
<dbReference type="GeneID" id="20347275"/>
<evidence type="ECO:0000313" key="9">
    <source>
        <dbReference type="EMBL" id="EJT76903.1"/>
    </source>
</evidence>
<evidence type="ECO:0000256" key="7">
    <source>
        <dbReference type="SAM" id="Phobius"/>
    </source>
</evidence>
<dbReference type="InterPro" id="IPR052337">
    <property type="entry name" value="SAT4-like"/>
</dbReference>